<evidence type="ECO:0000313" key="2">
    <source>
        <dbReference type="Proteomes" id="UP000250266"/>
    </source>
</evidence>
<reference evidence="1 2" key="1">
    <citation type="journal article" date="2016" name="Nat. Commun.">
        <title>Ectomycorrhizal ecology is imprinted in the genome of the dominant symbiotic fungus Cenococcum geophilum.</title>
        <authorList>
            <consortium name="DOE Joint Genome Institute"/>
            <person name="Peter M."/>
            <person name="Kohler A."/>
            <person name="Ohm R.A."/>
            <person name="Kuo A."/>
            <person name="Krutzmann J."/>
            <person name="Morin E."/>
            <person name="Arend M."/>
            <person name="Barry K.W."/>
            <person name="Binder M."/>
            <person name="Choi C."/>
            <person name="Clum A."/>
            <person name="Copeland A."/>
            <person name="Grisel N."/>
            <person name="Haridas S."/>
            <person name="Kipfer T."/>
            <person name="LaButti K."/>
            <person name="Lindquist E."/>
            <person name="Lipzen A."/>
            <person name="Maire R."/>
            <person name="Meier B."/>
            <person name="Mihaltcheva S."/>
            <person name="Molinier V."/>
            <person name="Murat C."/>
            <person name="Poggeler S."/>
            <person name="Quandt C.A."/>
            <person name="Sperisen C."/>
            <person name="Tritt A."/>
            <person name="Tisserant E."/>
            <person name="Crous P.W."/>
            <person name="Henrissat B."/>
            <person name="Nehls U."/>
            <person name="Egli S."/>
            <person name="Spatafora J.W."/>
            <person name="Grigoriev I.V."/>
            <person name="Martin F.M."/>
        </authorList>
    </citation>
    <scope>NUCLEOTIDE SEQUENCE [LARGE SCALE GENOMIC DNA]</scope>
    <source>
        <strain evidence="1 2">CBS 459.81</strain>
    </source>
</reference>
<dbReference type="Proteomes" id="UP000250266">
    <property type="component" value="Unassembled WGS sequence"/>
</dbReference>
<protein>
    <submittedName>
        <fullName evidence="1">Uncharacterized protein</fullName>
    </submittedName>
</protein>
<accession>A0A8E2JFA0</accession>
<sequence length="88" mass="10654">MAFKPPRHWQLCDTTQSRPRRRRRRRCWRLKGAYDGEDRGWRCSVDATIMITPLSIDIVIHVEFRVCSLLVEWEVRLFICVKGRGFYR</sequence>
<gene>
    <name evidence="1" type="ORF">K432DRAFT_49587</name>
</gene>
<dbReference type="EMBL" id="KV744969">
    <property type="protein sequence ID" value="OCK80237.1"/>
    <property type="molecule type" value="Genomic_DNA"/>
</dbReference>
<evidence type="ECO:0000313" key="1">
    <source>
        <dbReference type="EMBL" id="OCK80237.1"/>
    </source>
</evidence>
<name>A0A8E2JFA0_9PEZI</name>
<organism evidence="1 2">
    <name type="scientific">Lepidopterella palustris CBS 459.81</name>
    <dbReference type="NCBI Taxonomy" id="1314670"/>
    <lineage>
        <taxon>Eukaryota</taxon>
        <taxon>Fungi</taxon>
        <taxon>Dikarya</taxon>
        <taxon>Ascomycota</taxon>
        <taxon>Pezizomycotina</taxon>
        <taxon>Dothideomycetes</taxon>
        <taxon>Pleosporomycetidae</taxon>
        <taxon>Mytilinidiales</taxon>
        <taxon>Argynnaceae</taxon>
        <taxon>Lepidopterella</taxon>
    </lineage>
</organism>
<proteinExistence type="predicted"/>
<keyword evidence="2" id="KW-1185">Reference proteome</keyword>
<dbReference type="AlphaFoldDB" id="A0A8E2JFA0"/>